<comment type="caution">
    <text evidence="2">The sequence shown here is derived from an EMBL/GenBank/DDBJ whole genome shotgun (WGS) entry which is preliminary data.</text>
</comment>
<organism evidence="2 3">
    <name type="scientific">Flavobacterium psychrolimnae</name>
    <dbReference type="NCBI Taxonomy" id="249351"/>
    <lineage>
        <taxon>Bacteria</taxon>
        <taxon>Pseudomonadati</taxon>
        <taxon>Bacteroidota</taxon>
        <taxon>Flavobacteriia</taxon>
        <taxon>Flavobacteriales</taxon>
        <taxon>Flavobacteriaceae</taxon>
        <taxon>Flavobacterium</taxon>
    </lineage>
</organism>
<reference evidence="2 3" key="1">
    <citation type="submission" date="2018-07" db="EMBL/GenBank/DDBJ databases">
        <title>Complete genome sequence of Flavobacterium psychrolimnae LMG 22018.</title>
        <authorList>
            <person name="Kim D.-U."/>
        </authorList>
    </citation>
    <scope>NUCLEOTIDE SEQUENCE [LARGE SCALE GENOMIC DNA]</scope>
    <source>
        <strain evidence="2 3">LMG 22018</strain>
    </source>
</reference>
<sequence length="389" mass="45374">MMNCINNIIKLLILLFSLQSFSQKIETKLAGGINVKDQNINSVFNLWKNYLSANPDKIYDNPFWNDLEKKKYKSYDLLKSEGFLNPSLYALEPNNMVLYIKEAGDDYLIHSMYYWINEDSTFNPLAITNVVAKKENGNFKLYNYLPLYTVGWKSKQIGIIDYHFHEDYVFDEDEALKANNLLKKLNELFDLNLINVTYYIARNCDEIHKMKGYDYIVSMGRTPNLCGFYDDLNNIVYSNAKVGEYHMHELIHVINNKYINANYLLLSGLSVYTNDKNCYLGKPFIYHVSKIQKYLDINPDTDLTNFEDLPQVFGTDSYYFVGALITDIILEKGGINLLKEGLQSGKEDKYLLDFIMNKMKINKIELNILIKNKLKSTNKSQKFTFLINY</sequence>
<evidence type="ECO:0000313" key="2">
    <source>
        <dbReference type="EMBL" id="RBN49043.1"/>
    </source>
</evidence>
<dbReference type="AlphaFoldDB" id="A0A366AXA3"/>
<feature type="signal peptide" evidence="1">
    <location>
        <begin position="1"/>
        <end position="22"/>
    </location>
</feature>
<feature type="chain" id="PRO_5016637397" description="Peptidase MA-like domain-containing protein" evidence="1">
    <location>
        <begin position="23"/>
        <end position="389"/>
    </location>
</feature>
<protein>
    <recommendedName>
        <fullName evidence="4">Peptidase MA-like domain-containing protein</fullName>
    </recommendedName>
</protein>
<evidence type="ECO:0000256" key="1">
    <source>
        <dbReference type="SAM" id="SignalP"/>
    </source>
</evidence>
<keyword evidence="3" id="KW-1185">Reference proteome</keyword>
<keyword evidence="1" id="KW-0732">Signal</keyword>
<evidence type="ECO:0008006" key="4">
    <source>
        <dbReference type="Google" id="ProtNLM"/>
    </source>
</evidence>
<name>A0A366AXA3_9FLAO</name>
<accession>A0A366AXA3</accession>
<gene>
    <name evidence="2" type="ORF">DR980_15495</name>
</gene>
<evidence type="ECO:0000313" key="3">
    <source>
        <dbReference type="Proteomes" id="UP000253676"/>
    </source>
</evidence>
<dbReference type="EMBL" id="QNUX01000018">
    <property type="protein sequence ID" value="RBN49043.1"/>
    <property type="molecule type" value="Genomic_DNA"/>
</dbReference>
<proteinExistence type="predicted"/>
<dbReference type="RefSeq" id="WP_146779254.1">
    <property type="nucleotide sequence ID" value="NZ_QNUX01000018.1"/>
</dbReference>
<dbReference type="OrthoDB" id="788362at2"/>
<dbReference type="Proteomes" id="UP000253676">
    <property type="component" value="Unassembled WGS sequence"/>
</dbReference>